<dbReference type="EMBL" id="JAULSR010000002">
    <property type="protein sequence ID" value="KAK0629379.1"/>
    <property type="molecule type" value="Genomic_DNA"/>
</dbReference>
<gene>
    <name evidence="2" type="ORF">B0T17DRAFT_184370</name>
</gene>
<comment type="caution">
    <text evidence="2">The sequence shown here is derived from an EMBL/GenBank/DDBJ whole genome shotgun (WGS) entry which is preliminary data.</text>
</comment>
<dbReference type="Proteomes" id="UP001174934">
    <property type="component" value="Unassembled WGS sequence"/>
</dbReference>
<evidence type="ECO:0000259" key="1">
    <source>
        <dbReference type="PROSITE" id="PS51186"/>
    </source>
</evidence>
<feature type="domain" description="N-acetyltransferase" evidence="1">
    <location>
        <begin position="13"/>
        <end position="185"/>
    </location>
</feature>
<accession>A0AA39X8P6</accession>
<keyword evidence="3" id="KW-1185">Reference proteome</keyword>
<organism evidence="2 3">
    <name type="scientific">Bombardia bombarda</name>
    <dbReference type="NCBI Taxonomy" id="252184"/>
    <lineage>
        <taxon>Eukaryota</taxon>
        <taxon>Fungi</taxon>
        <taxon>Dikarya</taxon>
        <taxon>Ascomycota</taxon>
        <taxon>Pezizomycotina</taxon>
        <taxon>Sordariomycetes</taxon>
        <taxon>Sordariomycetidae</taxon>
        <taxon>Sordariales</taxon>
        <taxon>Lasiosphaeriaceae</taxon>
        <taxon>Bombardia</taxon>
    </lineage>
</organism>
<dbReference type="Pfam" id="PF13508">
    <property type="entry name" value="Acetyltransf_7"/>
    <property type="match status" value="1"/>
</dbReference>
<proteinExistence type="predicted"/>
<dbReference type="InterPro" id="IPR016181">
    <property type="entry name" value="Acyl_CoA_acyltransferase"/>
</dbReference>
<dbReference type="GO" id="GO:0016747">
    <property type="term" value="F:acyltransferase activity, transferring groups other than amino-acyl groups"/>
    <property type="evidence" value="ECO:0007669"/>
    <property type="project" value="InterPro"/>
</dbReference>
<dbReference type="InterPro" id="IPR000182">
    <property type="entry name" value="GNAT_dom"/>
</dbReference>
<evidence type="ECO:0000313" key="2">
    <source>
        <dbReference type="EMBL" id="KAK0629379.1"/>
    </source>
</evidence>
<dbReference type="CDD" id="cd04301">
    <property type="entry name" value="NAT_SF"/>
    <property type="match status" value="1"/>
</dbReference>
<dbReference type="Gene3D" id="3.40.630.30">
    <property type="match status" value="1"/>
</dbReference>
<sequence>MASSIKEPPAITIVIPPAAIASNIPVLTRLVDIINVAFSEQGTFFHPTDNVLRCAAPEIRQYLEASELCLAWQPDSSQTDAQGLVGCARVSLLDDGRTALFGVLACDDAFRGLGVGRDLMVFAEDRARKLGAKTMRIDLLYPHGGWVHGFKERLAEWYERQGYRVVKVVEVGEVVPELVPRMAREAVFRIYEKELRERGW</sequence>
<evidence type="ECO:0000313" key="3">
    <source>
        <dbReference type="Proteomes" id="UP001174934"/>
    </source>
</evidence>
<reference evidence="2" key="1">
    <citation type="submission" date="2023-06" db="EMBL/GenBank/DDBJ databases">
        <title>Genome-scale phylogeny and comparative genomics of the fungal order Sordariales.</title>
        <authorList>
            <consortium name="Lawrence Berkeley National Laboratory"/>
            <person name="Hensen N."/>
            <person name="Bonometti L."/>
            <person name="Westerberg I."/>
            <person name="Brannstrom I.O."/>
            <person name="Guillou S."/>
            <person name="Cros-Aarteil S."/>
            <person name="Calhoun S."/>
            <person name="Haridas S."/>
            <person name="Kuo A."/>
            <person name="Mondo S."/>
            <person name="Pangilinan J."/>
            <person name="Riley R."/>
            <person name="LaButti K."/>
            <person name="Andreopoulos B."/>
            <person name="Lipzen A."/>
            <person name="Chen C."/>
            <person name="Yanf M."/>
            <person name="Daum C."/>
            <person name="Ng V."/>
            <person name="Clum A."/>
            <person name="Steindorff A."/>
            <person name="Ohm R."/>
            <person name="Martin F."/>
            <person name="Silar P."/>
            <person name="Natvig D."/>
            <person name="Lalanne C."/>
            <person name="Gautier V."/>
            <person name="Ament-velasquez S.L."/>
            <person name="Kruys A."/>
            <person name="Hutchinson M.I."/>
            <person name="Powell A.J."/>
            <person name="Barry K."/>
            <person name="Miller A.N."/>
            <person name="Grigoriev I.V."/>
            <person name="Debuchy R."/>
            <person name="Gladieux P."/>
            <person name="Thoren M.H."/>
            <person name="Johannesson H."/>
        </authorList>
    </citation>
    <scope>NUCLEOTIDE SEQUENCE</scope>
    <source>
        <strain evidence="2">SMH3391-2</strain>
    </source>
</reference>
<dbReference type="AlphaFoldDB" id="A0AA39X8P6"/>
<dbReference type="PROSITE" id="PS51186">
    <property type="entry name" value="GNAT"/>
    <property type="match status" value="1"/>
</dbReference>
<dbReference type="SUPFAM" id="SSF55729">
    <property type="entry name" value="Acyl-CoA N-acyltransferases (Nat)"/>
    <property type="match status" value="1"/>
</dbReference>
<name>A0AA39X8P6_9PEZI</name>
<protein>
    <recommendedName>
        <fullName evidence="1">N-acetyltransferase domain-containing protein</fullName>
    </recommendedName>
</protein>